<feature type="signal peptide" evidence="1">
    <location>
        <begin position="1"/>
        <end position="20"/>
    </location>
</feature>
<dbReference type="Proteomes" id="UP000064967">
    <property type="component" value="Chromosome"/>
</dbReference>
<gene>
    <name evidence="2" type="ORF">AKJ09_09431</name>
</gene>
<dbReference type="STRING" id="1391654.AKJ09_09431"/>
<evidence type="ECO:0000313" key="3">
    <source>
        <dbReference type="Proteomes" id="UP000064967"/>
    </source>
</evidence>
<feature type="chain" id="PRO_5005467335" description="Outer membrane protein beta-barrel domain-containing protein" evidence="1">
    <location>
        <begin position="21"/>
        <end position="218"/>
    </location>
</feature>
<evidence type="ECO:0008006" key="4">
    <source>
        <dbReference type="Google" id="ProtNLM"/>
    </source>
</evidence>
<protein>
    <recommendedName>
        <fullName evidence="4">Outer membrane protein beta-barrel domain-containing protein</fullName>
    </recommendedName>
</protein>
<keyword evidence="3" id="KW-1185">Reference proteome</keyword>
<organism evidence="2 3">
    <name type="scientific">Labilithrix luteola</name>
    <dbReference type="NCBI Taxonomy" id="1391654"/>
    <lineage>
        <taxon>Bacteria</taxon>
        <taxon>Pseudomonadati</taxon>
        <taxon>Myxococcota</taxon>
        <taxon>Polyangia</taxon>
        <taxon>Polyangiales</taxon>
        <taxon>Labilitrichaceae</taxon>
        <taxon>Labilithrix</taxon>
    </lineage>
</organism>
<dbReference type="EMBL" id="CP012333">
    <property type="protein sequence ID" value="AKV02768.1"/>
    <property type="molecule type" value="Genomic_DNA"/>
</dbReference>
<proteinExistence type="predicted"/>
<dbReference type="AlphaFoldDB" id="A0A0K1QAL3"/>
<sequence length="218" mass="21705">MVLGGVAGALGLLVAAPASAGEASVTVGSPNRFAEPPARVMAPEEPPSAPRVVDDRFVPARELRRSSFRLELGPTAITTGKGFGLGVGASASFGSGSVGGRLSAAWTRGEGTSNGSVAVTGDAVGQYGGEITLDLLKRGPVHPLVGMGVALVHVSRPDTSGFAGVGTGRIGVEYALGFDDADVRIGADVTGGLIGPVDSDVKDLRAYALAGAHIAIGF</sequence>
<keyword evidence="1" id="KW-0732">Signal</keyword>
<name>A0A0K1QAL3_9BACT</name>
<dbReference type="KEGG" id="llu:AKJ09_09431"/>
<evidence type="ECO:0000256" key="1">
    <source>
        <dbReference type="SAM" id="SignalP"/>
    </source>
</evidence>
<evidence type="ECO:0000313" key="2">
    <source>
        <dbReference type="EMBL" id="AKV02768.1"/>
    </source>
</evidence>
<reference evidence="2 3" key="1">
    <citation type="submission" date="2015-08" db="EMBL/GenBank/DDBJ databases">
        <authorList>
            <person name="Babu N.S."/>
            <person name="Beckwith C.J."/>
            <person name="Beseler K.G."/>
            <person name="Brison A."/>
            <person name="Carone J.V."/>
            <person name="Caskin T.P."/>
            <person name="Diamond M."/>
            <person name="Durham M.E."/>
            <person name="Foxe J.M."/>
            <person name="Go M."/>
            <person name="Henderson B.A."/>
            <person name="Jones I.B."/>
            <person name="McGettigan J.A."/>
            <person name="Micheletti S.J."/>
            <person name="Nasrallah M.E."/>
            <person name="Ortiz D."/>
            <person name="Piller C.R."/>
            <person name="Privatt S.R."/>
            <person name="Schneider S.L."/>
            <person name="Sharp S."/>
            <person name="Smith T.C."/>
            <person name="Stanton J.D."/>
            <person name="Ullery H.E."/>
            <person name="Wilson R.J."/>
            <person name="Serrano M.G."/>
            <person name="Buck G."/>
            <person name="Lee V."/>
            <person name="Wang Y."/>
            <person name="Carvalho R."/>
            <person name="Voegtly L."/>
            <person name="Shi R."/>
            <person name="Duckworth R."/>
            <person name="Johnson A."/>
            <person name="Loviza R."/>
            <person name="Walstead R."/>
            <person name="Shah Z."/>
            <person name="Kiflezghi M."/>
            <person name="Wade K."/>
            <person name="Ball S.L."/>
            <person name="Bradley K.W."/>
            <person name="Asai D.J."/>
            <person name="Bowman C.A."/>
            <person name="Russell D.A."/>
            <person name="Pope W.H."/>
            <person name="Jacobs-Sera D."/>
            <person name="Hendrix R.W."/>
            <person name="Hatfull G.F."/>
        </authorList>
    </citation>
    <scope>NUCLEOTIDE SEQUENCE [LARGE SCALE GENOMIC DNA]</scope>
    <source>
        <strain evidence="2 3">DSM 27648</strain>
    </source>
</reference>
<accession>A0A0K1QAL3</accession>